<dbReference type="InterPro" id="IPR016047">
    <property type="entry name" value="M23ase_b-sheet_dom"/>
</dbReference>
<name>A0ABZ2P4I2_9BRAD</name>
<evidence type="ECO:0000313" key="4">
    <source>
        <dbReference type="Proteomes" id="UP001432046"/>
    </source>
</evidence>
<dbReference type="Proteomes" id="UP001432046">
    <property type="component" value="Chromosome"/>
</dbReference>
<keyword evidence="1" id="KW-0732">Signal</keyword>
<dbReference type="Gene3D" id="2.70.70.10">
    <property type="entry name" value="Glucose Permease (Domain IIA)"/>
    <property type="match status" value="1"/>
</dbReference>
<evidence type="ECO:0000259" key="2">
    <source>
        <dbReference type="Pfam" id="PF01551"/>
    </source>
</evidence>
<evidence type="ECO:0000256" key="1">
    <source>
        <dbReference type="SAM" id="SignalP"/>
    </source>
</evidence>
<accession>A0ABZ2P4I2</accession>
<dbReference type="SUPFAM" id="SSF51261">
    <property type="entry name" value="Duplicated hybrid motif"/>
    <property type="match status" value="1"/>
</dbReference>
<feature type="domain" description="M23ase beta-sheet core" evidence="2">
    <location>
        <begin position="79"/>
        <end position="174"/>
    </location>
</feature>
<dbReference type="InterPro" id="IPR050570">
    <property type="entry name" value="Cell_wall_metabolism_enzyme"/>
</dbReference>
<evidence type="ECO:0000313" key="3">
    <source>
        <dbReference type="EMBL" id="WXC82140.1"/>
    </source>
</evidence>
<dbReference type="PANTHER" id="PTHR21666:SF270">
    <property type="entry name" value="MUREIN HYDROLASE ACTIVATOR ENVC"/>
    <property type="match status" value="1"/>
</dbReference>
<keyword evidence="4" id="KW-1185">Reference proteome</keyword>
<reference evidence="3" key="2">
    <citation type="submission" date="2024-03" db="EMBL/GenBank/DDBJ databases">
        <authorList>
            <person name="Bromfield E.S.P."/>
            <person name="Cloutier S."/>
        </authorList>
    </citation>
    <scope>NUCLEOTIDE SEQUENCE</scope>
    <source>
        <strain evidence="3">5S5</strain>
    </source>
</reference>
<organism evidence="3 4">
    <name type="scientific">Bradyrhizobium septentrionale</name>
    <dbReference type="NCBI Taxonomy" id="1404411"/>
    <lineage>
        <taxon>Bacteria</taxon>
        <taxon>Pseudomonadati</taxon>
        <taxon>Pseudomonadota</taxon>
        <taxon>Alphaproteobacteria</taxon>
        <taxon>Hyphomicrobiales</taxon>
        <taxon>Nitrobacteraceae</taxon>
        <taxon>Bradyrhizobium</taxon>
    </lineage>
</organism>
<gene>
    <name evidence="3" type="ORF">WDK88_11400</name>
</gene>
<dbReference type="PROSITE" id="PS51257">
    <property type="entry name" value="PROKAR_LIPOPROTEIN"/>
    <property type="match status" value="1"/>
</dbReference>
<dbReference type="EMBL" id="CP147711">
    <property type="protein sequence ID" value="WXC82140.1"/>
    <property type="molecule type" value="Genomic_DNA"/>
</dbReference>
<keyword evidence="3" id="KW-0378">Hydrolase</keyword>
<feature type="chain" id="PRO_5047353609" evidence="1">
    <location>
        <begin position="29"/>
        <end position="228"/>
    </location>
</feature>
<feature type="signal peptide" evidence="1">
    <location>
        <begin position="1"/>
        <end position="28"/>
    </location>
</feature>
<dbReference type="RefSeq" id="WP_338834458.1">
    <property type="nucleotide sequence ID" value="NZ_CP147711.1"/>
</dbReference>
<dbReference type="Pfam" id="PF01551">
    <property type="entry name" value="Peptidase_M23"/>
    <property type="match status" value="1"/>
</dbReference>
<dbReference type="PANTHER" id="PTHR21666">
    <property type="entry name" value="PEPTIDASE-RELATED"/>
    <property type="match status" value="1"/>
</dbReference>
<dbReference type="CDD" id="cd12797">
    <property type="entry name" value="M23_peptidase"/>
    <property type="match status" value="1"/>
</dbReference>
<reference evidence="3" key="1">
    <citation type="journal article" date="2021" name="Int. J. Syst. Evol. Microbiol.">
        <title>Bradyrhizobium septentrionale sp. nov. (sv. septentrionale) and Bradyrhizobium quebecense sp. nov. (sv. septentrionale) associated with legumes native to Canada possess rearranged symbiosis genes and numerous insertion sequences.</title>
        <authorList>
            <person name="Bromfield E.S.P."/>
            <person name="Cloutier S."/>
        </authorList>
    </citation>
    <scope>NUCLEOTIDE SEQUENCE</scope>
    <source>
        <strain evidence="3">5S5</strain>
    </source>
</reference>
<dbReference type="GO" id="GO:0016787">
    <property type="term" value="F:hydrolase activity"/>
    <property type="evidence" value="ECO:0007669"/>
    <property type="project" value="UniProtKB-KW"/>
</dbReference>
<dbReference type="InterPro" id="IPR011055">
    <property type="entry name" value="Dup_hybrid_motif"/>
</dbReference>
<protein>
    <submittedName>
        <fullName evidence="3">M23 family metallopeptidase</fullName>
        <ecNumber evidence="3">3.4.-.-</ecNumber>
    </submittedName>
</protein>
<proteinExistence type="predicted"/>
<dbReference type="EC" id="3.4.-.-" evidence="3"/>
<sequence>MMLRILSAASSIAIISVMACLCAGDAIAQPAPCNTSAELAPLRNKYICPVVGGGAVRKDPDACASTGGRLKSARKNGKPHNALDINATEGTAVVASKPGRVDIAGDWGAMGKTVIIDHGDGDYSIYGHLKSVSASKGSCVKAGDSLGAVGYTGNGQCLKDHNLTAHLHFAILRTAKLDLAKESGPIAAAIKNAEDWMEISQEYFGGDMLDLGVKDPEVMLQNAAGCLK</sequence>